<proteinExistence type="predicted"/>
<protein>
    <recommendedName>
        <fullName evidence="1">Asparagine synthetase domain-containing protein</fullName>
    </recommendedName>
</protein>
<name>A0AAD7N8H4_9AGAR</name>
<dbReference type="Pfam" id="PF00733">
    <property type="entry name" value="Asn_synthase"/>
    <property type="match status" value="1"/>
</dbReference>
<dbReference type="InterPro" id="IPR014729">
    <property type="entry name" value="Rossmann-like_a/b/a_fold"/>
</dbReference>
<dbReference type="InterPro" id="IPR001962">
    <property type="entry name" value="Asn_synthase"/>
</dbReference>
<dbReference type="Proteomes" id="UP001215598">
    <property type="component" value="Unassembled WGS sequence"/>
</dbReference>
<dbReference type="Gene3D" id="3.40.50.620">
    <property type="entry name" value="HUPs"/>
    <property type="match status" value="1"/>
</dbReference>
<reference evidence="2" key="1">
    <citation type="submission" date="2023-03" db="EMBL/GenBank/DDBJ databases">
        <title>Massive genome expansion in bonnet fungi (Mycena s.s.) driven by repeated elements and novel gene families across ecological guilds.</title>
        <authorList>
            <consortium name="Lawrence Berkeley National Laboratory"/>
            <person name="Harder C.B."/>
            <person name="Miyauchi S."/>
            <person name="Viragh M."/>
            <person name="Kuo A."/>
            <person name="Thoen E."/>
            <person name="Andreopoulos B."/>
            <person name="Lu D."/>
            <person name="Skrede I."/>
            <person name="Drula E."/>
            <person name="Henrissat B."/>
            <person name="Morin E."/>
            <person name="Kohler A."/>
            <person name="Barry K."/>
            <person name="LaButti K."/>
            <person name="Morin E."/>
            <person name="Salamov A."/>
            <person name="Lipzen A."/>
            <person name="Mereny Z."/>
            <person name="Hegedus B."/>
            <person name="Baldrian P."/>
            <person name="Stursova M."/>
            <person name="Weitz H."/>
            <person name="Taylor A."/>
            <person name="Grigoriev I.V."/>
            <person name="Nagy L.G."/>
            <person name="Martin F."/>
            <person name="Kauserud H."/>
        </authorList>
    </citation>
    <scope>NUCLEOTIDE SEQUENCE</scope>
    <source>
        <strain evidence="2">CBHHK182m</strain>
    </source>
</reference>
<evidence type="ECO:0000313" key="2">
    <source>
        <dbReference type="EMBL" id="KAJ7749730.1"/>
    </source>
</evidence>
<keyword evidence="3" id="KW-1185">Reference proteome</keyword>
<feature type="non-terminal residue" evidence="2">
    <location>
        <position position="61"/>
    </location>
</feature>
<comment type="caution">
    <text evidence="2">The sequence shown here is derived from an EMBL/GenBank/DDBJ whole genome shotgun (WGS) entry which is preliminary data.</text>
</comment>
<feature type="domain" description="Asparagine synthetase" evidence="1">
    <location>
        <begin position="5"/>
        <end position="60"/>
    </location>
</feature>
<evidence type="ECO:0000259" key="1">
    <source>
        <dbReference type="Pfam" id="PF00733"/>
    </source>
</evidence>
<dbReference type="EMBL" id="JARKIB010000068">
    <property type="protein sequence ID" value="KAJ7749730.1"/>
    <property type="molecule type" value="Genomic_DNA"/>
</dbReference>
<dbReference type="SUPFAM" id="SSF52402">
    <property type="entry name" value="Adenine nucleotide alpha hydrolases-like"/>
    <property type="match status" value="1"/>
</dbReference>
<accession>A0AAD7N8H4</accession>
<dbReference type="GO" id="GO:0004066">
    <property type="term" value="F:asparagine synthase (glutamine-hydrolyzing) activity"/>
    <property type="evidence" value="ECO:0007669"/>
    <property type="project" value="InterPro"/>
</dbReference>
<evidence type="ECO:0000313" key="3">
    <source>
        <dbReference type="Proteomes" id="UP001215598"/>
    </source>
</evidence>
<dbReference type="AlphaFoldDB" id="A0AAD7N8H4"/>
<organism evidence="2 3">
    <name type="scientific">Mycena metata</name>
    <dbReference type="NCBI Taxonomy" id="1033252"/>
    <lineage>
        <taxon>Eukaryota</taxon>
        <taxon>Fungi</taxon>
        <taxon>Dikarya</taxon>
        <taxon>Basidiomycota</taxon>
        <taxon>Agaricomycotina</taxon>
        <taxon>Agaricomycetes</taxon>
        <taxon>Agaricomycetidae</taxon>
        <taxon>Agaricales</taxon>
        <taxon>Marasmiineae</taxon>
        <taxon>Mycenaceae</taxon>
        <taxon>Mycena</taxon>
    </lineage>
</organism>
<gene>
    <name evidence="2" type="ORF">B0H16DRAFT_1207567</name>
</gene>
<dbReference type="GO" id="GO:0006529">
    <property type="term" value="P:asparagine biosynthetic process"/>
    <property type="evidence" value="ECO:0007669"/>
    <property type="project" value="InterPro"/>
</dbReference>
<sequence length="61" mass="6471">MISTLRARIVDAIRLRLRSDVPVPVYLSGGIDSAAVAGIAMDLLKQSNANAKLATFTLAFP</sequence>